<comment type="caution">
    <text evidence="2">The sequence shown here is derived from an EMBL/GenBank/DDBJ whole genome shotgun (WGS) entry which is preliminary data.</text>
</comment>
<dbReference type="AlphaFoldDB" id="A0A427A904"/>
<dbReference type="EMBL" id="AMZH03003318">
    <property type="protein sequence ID" value="RRT72706.1"/>
    <property type="molecule type" value="Genomic_DNA"/>
</dbReference>
<organism evidence="2 3">
    <name type="scientific">Ensete ventricosum</name>
    <name type="common">Abyssinian banana</name>
    <name type="synonym">Musa ensete</name>
    <dbReference type="NCBI Taxonomy" id="4639"/>
    <lineage>
        <taxon>Eukaryota</taxon>
        <taxon>Viridiplantae</taxon>
        <taxon>Streptophyta</taxon>
        <taxon>Embryophyta</taxon>
        <taxon>Tracheophyta</taxon>
        <taxon>Spermatophyta</taxon>
        <taxon>Magnoliopsida</taxon>
        <taxon>Liliopsida</taxon>
        <taxon>Zingiberales</taxon>
        <taxon>Musaceae</taxon>
        <taxon>Ensete</taxon>
    </lineage>
</organism>
<name>A0A427A904_ENSVE</name>
<gene>
    <name evidence="2" type="ORF">B296_00034270</name>
</gene>
<reference evidence="2 3" key="1">
    <citation type="journal article" date="2014" name="Agronomy (Basel)">
        <title>A Draft Genome Sequence for Ensete ventricosum, the Drought-Tolerant Tree Against Hunger.</title>
        <authorList>
            <person name="Harrison J."/>
            <person name="Moore K.A."/>
            <person name="Paszkiewicz K."/>
            <person name="Jones T."/>
            <person name="Grant M."/>
            <person name="Ambacheew D."/>
            <person name="Muzemil S."/>
            <person name="Studholme D.J."/>
        </authorList>
    </citation>
    <scope>NUCLEOTIDE SEQUENCE [LARGE SCALE GENOMIC DNA]</scope>
</reference>
<evidence type="ECO:0000313" key="2">
    <source>
        <dbReference type="EMBL" id="RRT72706.1"/>
    </source>
</evidence>
<feature type="region of interest" description="Disordered" evidence="1">
    <location>
        <begin position="135"/>
        <end position="159"/>
    </location>
</feature>
<sequence length="298" mass="32999">MGPSPAWCLGATQNCTVHIKDKSERILDLNAGYNTGFKEKLELNEALLSSSIELQRILAALQTTFLVIPDLQVLEHSGRDSPSGDVADKSVPFNSSKRALEKATQIMASTWWGRTNACPCSHPYPKQLPLPPHSLPLCKSREPKPRDPRGLPAKESCRGPRRQLSYRVGSLAHITRSALSAINTALYLSSCPTRLPLESSPRGYNGGLRSQIPRDLPRRCGLPRLRSGRRRCSGPQPHLRGWRPLPVARRRRARLLGRRPLRFPPPLSVLRLQPGVSCIDAFRDFVGEGFGSPLGLFS</sequence>
<protein>
    <submittedName>
        <fullName evidence="2">Uncharacterized protein</fullName>
    </submittedName>
</protein>
<accession>A0A427A904</accession>
<feature type="compositionally biased region" description="Basic and acidic residues" evidence="1">
    <location>
        <begin position="139"/>
        <end position="149"/>
    </location>
</feature>
<proteinExistence type="predicted"/>
<evidence type="ECO:0000313" key="3">
    <source>
        <dbReference type="Proteomes" id="UP000287651"/>
    </source>
</evidence>
<dbReference type="Proteomes" id="UP000287651">
    <property type="component" value="Unassembled WGS sequence"/>
</dbReference>
<evidence type="ECO:0000256" key="1">
    <source>
        <dbReference type="SAM" id="MobiDB-lite"/>
    </source>
</evidence>